<keyword evidence="3" id="KW-0547">Nucleotide-binding</keyword>
<dbReference type="Pfam" id="PF00176">
    <property type="entry name" value="SNF2-rel_dom"/>
    <property type="match status" value="1"/>
</dbReference>
<dbReference type="Proteomes" id="UP001595773">
    <property type="component" value="Unassembled WGS sequence"/>
</dbReference>
<evidence type="ECO:0000259" key="1">
    <source>
        <dbReference type="PROSITE" id="PS51192"/>
    </source>
</evidence>
<accession>A0ABV8QWG2</accession>
<dbReference type="InterPro" id="IPR001650">
    <property type="entry name" value="Helicase_C-like"/>
</dbReference>
<keyword evidence="3" id="KW-0347">Helicase</keyword>
<dbReference type="InterPro" id="IPR014001">
    <property type="entry name" value="Helicase_ATP-bd"/>
</dbReference>
<gene>
    <name evidence="3" type="ORF">ACFOW9_03065</name>
</gene>
<dbReference type="Gene3D" id="3.40.50.300">
    <property type="entry name" value="P-loop containing nucleotide triphosphate hydrolases"/>
    <property type="match status" value="2"/>
</dbReference>
<dbReference type="EMBL" id="JBHSCQ010000004">
    <property type="protein sequence ID" value="MFC4264576.1"/>
    <property type="molecule type" value="Genomic_DNA"/>
</dbReference>
<evidence type="ECO:0000259" key="2">
    <source>
        <dbReference type="PROSITE" id="PS51194"/>
    </source>
</evidence>
<protein>
    <submittedName>
        <fullName evidence="3">Helicase-related protein</fullName>
    </submittedName>
</protein>
<dbReference type="RefSeq" id="WP_230067750.1">
    <property type="nucleotide sequence ID" value="NZ_BAABLL010000001.1"/>
</dbReference>
<reference evidence="4" key="1">
    <citation type="journal article" date="2019" name="Int. J. Syst. Evol. Microbiol.">
        <title>The Global Catalogue of Microorganisms (GCM) 10K type strain sequencing project: providing services to taxonomists for standard genome sequencing and annotation.</title>
        <authorList>
            <consortium name="The Broad Institute Genomics Platform"/>
            <consortium name="The Broad Institute Genome Sequencing Center for Infectious Disease"/>
            <person name="Wu L."/>
            <person name="Ma J."/>
        </authorList>
    </citation>
    <scope>NUCLEOTIDE SEQUENCE [LARGE SCALE GENOMIC DNA]</scope>
    <source>
        <strain evidence="4">CGMCC 1.10698</strain>
    </source>
</reference>
<keyword evidence="4" id="KW-1185">Reference proteome</keyword>
<feature type="domain" description="Helicase C-terminal" evidence="2">
    <location>
        <begin position="287"/>
        <end position="436"/>
    </location>
</feature>
<proteinExistence type="predicted"/>
<sequence length="439" mass="47936">MTTTMEAPTITAYQRFMDAKSSAPKATGRTVEMSEINPILHDWQKEIVKWAVETSRAAIWADTGLGKTFMAAEWSRLIGGTALTIAPLAVTQQTIRESAKLGITMTYVRDQSELTGTGQYITNYEMSERFNADALDAVVLDESSILKNSTGATRNQLIAQFQNVPHRLACTATPAPNDPEELTSQAEFLGRSTRVNMLAAYFVHDADGWRLKGHARLPMITWMATWALAIRTPSDMGYADGDYILPGLEIVPHLLDVNSAPDDQLFATDLGGVSGRAAIRKETLAARVGRAAELVASEPSEPWLIWCGLNDEAIALAKAIPGAVNVHGSMSPEEKAAALLGFADGDIQILITKPGIAAQGLNYQHCARMAFVGLSDSYEQYYQAIRRCYRYGQKRVVVANVILSNLEGQIARNIASKETQSKTITAALVDEMKKVRNHS</sequence>
<name>A0ABV8QWG2_9MICC</name>
<evidence type="ECO:0000313" key="3">
    <source>
        <dbReference type="EMBL" id="MFC4264576.1"/>
    </source>
</evidence>
<dbReference type="SMART" id="SM00487">
    <property type="entry name" value="DEXDc"/>
    <property type="match status" value="1"/>
</dbReference>
<dbReference type="PROSITE" id="PS51194">
    <property type="entry name" value="HELICASE_CTER"/>
    <property type="match status" value="1"/>
</dbReference>
<dbReference type="GO" id="GO:0004386">
    <property type="term" value="F:helicase activity"/>
    <property type="evidence" value="ECO:0007669"/>
    <property type="project" value="UniProtKB-KW"/>
</dbReference>
<dbReference type="InterPro" id="IPR000330">
    <property type="entry name" value="SNF2_N"/>
</dbReference>
<dbReference type="SMART" id="SM00490">
    <property type="entry name" value="HELICc"/>
    <property type="match status" value="1"/>
</dbReference>
<dbReference type="PROSITE" id="PS51192">
    <property type="entry name" value="HELICASE_ATP_BIND_1"/>
    <property type="match status" value="1"/>
</dbReference>
<organism evidence="3 4">
    <name type="scientific">Arthrobacter cryoconiti</name>
    <dbReference type="NCBI Taxonomy" id="748907"/>
    <lineage>
        <taxon>Bacteria</taxon>
        <taxon>Bacillati</taxon>
        <taxon>Actinomycetota</taxon>
        <taxon>Actinomycetes</taxon>
        <taxon>Micrococcales</taxon>
        <taxon>Micrococcaceae</taxon>
        <taxon>Arthrobacter</taxon>
    </lineage>
</organism>
<comment type="caution">
    <text evidence="3">The sequence shown here is derived from an EMBL/GenBank/DDBJ whole genome shotgun (WGS) entry which is preliminary data.</text>
</comment>
<keyword evidence="3" id="KW-0067">ATP-binding</keyword>
<dbReference type="Pfam" id="PF00271">
    <property type="entry name" value="Helicase_C"/>
    <property type="match status" value="1"/>
</dbReference>
<feature type="domain" description="Helicase ATP-binding" evidence="1">
    <location>
        <begin position="48"/>
        <end position="192"/>
    </location>
</feature>
<dbReference type="SUPFAM" id="SSF52540">
    <property type="entry name" value="P-loop containing nucleoside triphosphate hydrolases"/>
    <property type="match status" value="2"/>
</dbReference>
<dbReference type="InterPro" id="IPR027417">
    <property type="entry name" value="P-loop_NTPase"/>
</dbReference>
<dbReference type="PANTHER" id="PTHR10799">
    <property type="entry name" value="SNF2/RAD54 HELICASE FAMILY"/>
    <property type="match status" value="1"/>
</dbReference>
<evidence type="ECO:0000313" key="4">
    <source>
        <dbReference type="Proteomes" id="UP001595773"/>
    </source>
</evidence>
<keyword evidence="3" id="KW-0378">Hydrolase</keyword>